<dbReference type="Proteomes" id="UP000823619">
    <property type="component" value="Unassembled WGS sequence"/>
</dbReference>
<reference evidence="1" key="1">
    <citation type="submission" date="2020-10" db="EMBL/GenBank/DDBJ databases">
        <authorList>
            <person name="Gilroy R."/>
        </authorList>
    </citation>
    <scope>NUCLEOTIDE SEQUENCE</scope>
    <source>
        <strain evidence="1">D5-748</strain>
    </source>
</reference>
<dbReference type="AlphaFoldDB" id="A0A9D9ECL4"/>
<dbReference type="EMBL" id="JADIMO010000094">
    <property type="protein sequence ID" value="MBO8445467.1"/>
    <property type="molecule type" value="Genomic_DNA"/>
</dbReference>
<protein>
    <recommendedName>
        <fullName evidence="3">Aspartyl-tRNA synthetase</fullName>
    </recommendedName>
</protein>
<evidence type="ECO:0000313" key="2">
    <source>
        <dbReference type="Proteomes" id="UP000823619"/>
    </source>
</evidence>
<proteinExistence type="predicted"/>
<name>A0A9D9ECL4_9BACT</name>
<reference evidence="1" key="2">
    <citation type="journal article" date="2021" name="PeerJ">
        <title>Extensive microbial diversity within the chicken gut microbiome revealed by metagenomics and culture.</title>
        <authorList>
            <person name="Gilroy R."/>
            <person name="Ravi A."/>
            <person name="Getino M."/>
            <person name="Pursley I."/>
            <person name="Horton D.L."/>
            <person name="Alikhan N.F."/>
            <person name="Baker D."/>
            <person name="Gharbi K."/>
            <person name="Hall N."/>
            <person name="Watson M."/>
            <person name="Adriaenssens E.M."/>
            <person name="Foster-Nyarko E."/>
            <person name="Jarju S."/>
            <person name="Secka A."/>
            <person name="Antonio M."/>
            <person name="Oren A."/>
            <person name="Chaudhuri R.R."/>
            <person name="La Ragione R."/>
            <person name="Hildebrand F."/>
            <person name="Pallen M.J."/>
        </authorList>
    </citation>
    <scope>NUCLEOTIDE SEQUENCE</scope>
    <source>
        <strain evidence="1">D5-748</strain>
    </source>
</reference>
<evidence type="ECO:0000313" key="1">
    <source>
        <dbReference type="EMBL" id="MBO8445467.1"/>
    </source>
</evidence>
<gene>
    <name evidence="1" type="ORF">IAC23_07220</name>
</gene>
<comment type="caution">
    <text evidence="1">The sequence shown here is derived from an EMBL/GenBank/DDBJ whole genome shotgun (WGS) entry which is preliminary data.</text>
</comment>
<organism evidence="1 2">
    <name type="scientific">Candidatus Cryptobacteroides merdavium</name>
    <dbReference type="NCBI Taxonomy" id="2840769"/>
    <lineage>
        <taxon>Bacteria</taxon>
        <taxon>Pseudomonadati</taxon>
        <taxon>Bacteroidota</taxon>
        <taxon>Bacteroidia</taxon>
        <taxon>Bacteroidales</taxon>
        <taxon>Candidatus Cryptobacteroides</taxon>
    </lineage>
</organism>
<evidence type="ECO:0008006" key="3">
    <source>
        <dbReference type="Google" id="ProtNLM"/>
    </source>
</evidence>
<dbReference type="InterPro" id="IPR045864">
    <property type="entry name" value="aa-tRNA-synth_II/BPL/LPL"/>
</dbReference>
<feature type="non-terminal residue" evidence="1">
    <location>
        <position position="1"/>
    </location>
</feature>
<accession>A0A9D9ECL4</accession>
<sequence>QETIRDFIAFPKNNQGRDVMIDSPSYIDQVQMDELCLVSTAEKAGEQE</sequence>
<dbReference type="Gene3D" id="3.30.930.10">
    <property type="entry name" value="Bira Bifunctional Protein, Domain 2"/>
    <property type="match status" value="1"/>
</dbReference>